<evidence type="ECO:0000256" key="1">
    <source>
        <dbReference type="ARBA" id="ARBA00004571"/>
    </source>
</evidence>
<dbReference type="PANTHER" id="PTHR32552:SF81">
    <property type="entry name" value="TONB-DEPENDENT OUTER MEMBRANE RECEPTOR"/>
    <property type="match status" value="1"/>
</dbReference>
<evidence type="ECO:0000256" key="2">
    <source>
        <dbReference type="ARBA" id="ARBA00022448"/>
    </source>
</evidence>
<protein>
    <submittedName>
        <fullName evidence="18">TonB-dependent receptor</fullName>
    </submittedName>
</protein>
<feature type="domain" description="TonB-dependent receptor-like beta-barrel" evidence="16">
    <location>
        <begin position="338"/>
        <end position="895"/>
    </location>
</feature>
<feature type="coiled-coil region" evidence="13">
    <location>
        <begin position="41"/>
        <end position="68"/>
    </location>
</feature>
<evidence type="ECO:0000259" key="17">
    <source>
        <dbReference type="Pfam" id="PF07715"/>
    </source>
</evidence>
<keyword evidence="3 11" id="KW-1134">Transmembrane beta strand</keyword>
<dbReference type="eggNOG" id="COG1629">
    <property type="taxonomic scope" value="Bacteria"/>
</dbReference>
<dbReference type="Gene3D" id="2.40.170.20">
    <property type="entry name" value="TonB-dependent receptor, beta-barrel domain"/>
    <property type="match status" value="2"/>
</dbReference>
<evidence type="ECO:0000256" key="14">
    <source>
        <dbReference type="SAM" id="MobiDB-lite"/>
    </source>
</evidence>
<evidence type="ECO:0000256" key="5">
    <source>
        <dbReference type="ARBA" id="ARBA00022692"/>
    </source>
</evidence>
<evidence type="ECO:0000256" key="8">
    <source>
        <dbReference type="ARBA" id="ARBA00023077"/>
    </source>
</evidence>
<feature type="compositionally biased region" description="Basic residues" evidence="14">
    <location>
        <begin position="1"/>
        <end position="10"/>
    </location>
</feature>
<keyword evidence="15" id="KW-0732">Signal</keyword>
<dbReference type="GO" id="GO:0009279">
    <property type="term" value="C:cell outer membrane"/>
    <property type="evidence" value="ECO:0007669"/>
    <property type="project" value="UniProtKB-SubCell"/>
</dbReference>
<keyword evidence="5 11" id="KW-0812">Transmembrane</keyword>
<evidence type="ECO:0000256" key="9">
    <source>
        <dbReference type="ARBA" id="ARBA00023136"/>
    </source>
</evidence>
<dbReference type="InterPro" id="IPR012910">
    <property type="entry name" value="Plug_dom"/>
</dbReference>
<keyword evidence="4" id="KW-0410">Iron transport</keyword>
<dbReference type="InterPro" id="IPR039426">
    <property type="entry name" value="TonB-dep_rcpt-like"/>
</dbReference>
<dbReference type="KEGG" id="azo:azo2347"/>
<evidence type="ECO:0000256" key="13">
    <source>
        <dbReference type="SAM" id="Coils"/>
    </source>
</evidence>
<evidence type="ECO:0000256" key="3">
    <source>
        <dbReference type="ARBA" id="ARBA00022452"/>
    </source>
</evidence>
<feature type="region of interest" description="Disordered" evidence="14">
    <location>
        <begin position="1"/>
        <end position="20"/>
    </location>
</feature>
<keyword evidence="8 12" id="KW-0798">TonB box</keyword>
<name>A1K809_AZOSB</name>
<evidence type="ECO:0000256" key="4">
    <source>
        <dbReference type="ARBA" id="ARBA00022496"/>
    </source>
</evidence>
<dbReference type="STRING" id="62928.azo2347"/>
<comment type="similarity">
    <text evidence="11 12">Belongs to the TonB-dependent receptor family.</text>
</comment>
<dbReference type="Pfam" id="PF07715">
    <property type="entry name" value="Plug"/>
    <property type="match status" value="1"/>
</dbReference>
<dbReference type="AlphaFoldDB" id="A1K809"/>
<feature type="chain" id="PRO_5002635909" evidence="15">
    <location>
        <begin position="43"/>
        <end position="925"/>
    </location>
</feature>
<dbReference type="Pfam" id="PF00593">
    <property type="entry name" value="TonB_dep_Rec_b-barrel"/>
    <property type="match status" value="1"/>
</dbReference>
<dbReference type="SUPFAM" id="SSF56935">
    <property type="entry name" value="Porins"/>
    <property type="match status" value="1"/>
</dbReference>
<accession>A1K809</accession>
<dbReference type="EMBL" id="AM406670">
    <property type="protein sequence ID" value="CAL94964.1"/>
    <property type="molecule type" value="Genomic_DNA"/>
</dbReference>
<feature type="domain" description="TonB-dependent receptor plug" evidence="17">
    <location>
        <begin position="108"/>
        <end position="215"/>
    </location>
</feature>
<keyword evidence="19" id="KW-1185">Reference proteome</keyword>
<evidence type="ECO:0000256" key="10">
    <source>
        <dbReference type="ARBA" id="ARBA00023237"/>
    </source>
</evidence>
<evidence type="ECO:0000256" key="15">
    <source>
        <dbReference type="SAM" id="SignalP"/>
    </source>
</evidence>
<keyword evidence="13" id="KW-0175">Coiled coil</keyword>
<dbReference type="InterPro" id="IPR000531">
    <property type="entry name" value="Beta-barrel_TonB"/>
</dbReference>
<dbReference type="GO" id="GO:0006826">
    <property type="term" value="P:iron ion transport"/>
    <property type="evidence" value="ECO:0007669"/>
    <property type="project" value="UniProtKB-KW"/>
</dbReference>
<keyword evidence="2 11" id="KW-0813">Transport</keyword>
<gene>
    <name evidence="18" type="primary">fyuA</name>
    <name evidence="18" type="ordered locus">azo2347</name>
</gene>
<evidence type="ECO:0000256" key="12">
    <source>
        <dbReference type="RuleBase" id="RU003357"/>
    </source>
</evidence>
<evidence type="ECO:0000256" key="11">
    <source>
        <dbReference type="PROSITE-ProRule" id="PRU01360"/>
    </source>
</evidence>
<comment type="subcellular location">
    <subcellularLocation>
        <location evidence="1 11">Cell outer membrane</location>
        <topology evidence="1 11">Multi-pass membrane protein</topology>
    </subcellularLocation>
</comment>
<keyword evidence="9 11" id="KW-0472">Membrane</keyword>
<evidence type="ECO:0000313" key="19">
    <source>
        <dbReference type="Proteomes" id="UP000002588"/>
    </source>
</evidence>
<dbReference type="HOGENOM" id="CLU_008287_15_0_4"/>
<dbReference type="PROSITE" id="PS52016">
    <property type="entry name" value="TONB_DEPENDENT_REC_3"/>
    <property type="match status" value="1"/>
</dbReference>
<evidence type="ECO:0000313" key="18">
    <source>
        <dbReference type="EMBL" id="CAL94964.1"/>
    </source>
</evidence>
<organism evidence="18 19">
    <name type="scientific">Azoarcus sp. (strain BH72)</name>
    <dbReference type="NCBI Taxonomy" id="418699"/>
    <lineage>
        <taxon>Bacteria</taxon>
        <taxon>Pseudomonadati</taxon>
        <taxon>Pseudomonadota</taxon>
        <taxon>Betaproteobacteria</taxon>
        <taxon>Rhodocyclales</taxon>
        <taxon>Zoogloeaceae</taxon>
        <taxon>Azoarcus</taxon>
    </lineage>
</organism>
<keyword evidence="18" id="KW-0675">Receptor</keyword>
<evidence type="ECO:0000256" key="6">
    <source>
        <dbReference type="ARBA" id="ARBA00023004"/>
    </source>
</evidence>
<dbReference type="RefSeq" id="WP_011766078.1">
    <property type="nucleotide sequence ID" value="NC_008702.1"/>
</dbReference>
<dbReference type="InterPro" id="IPR036942">
    <property type="entry name" value="Beta-barrel_TonB_sf"/>
</dbReference>
<evidence type="ECO:0000259" key="16">
    <source>
        <dbReference type="Pfam" id="PF00593"/>
    </source>
</evidence>
<sequence>MTTRVRKHPPAPRPSNPTPFRLSPLAALIAGMAIAGSAPLHAADTRSVAELQAEIARLQQELAAKTAAEGGTAAAPAAAPAASSPAADGSPQALDTVVVRSRHRLERLQDVPVSVAVVTGAELEREGASDLDAIAKRVGNFSWNPGNARTSSLSIRGLGKQSQTDAMDPSVGINVDNVAYSYNPLSSFDLFDVDSVEVLRGPQGTLFGKNANLGVLKITNKRPSFNPEADYSLTFGEEQRFIARGAVGGGVVDGLLAWRGAFQFDRGQGYVKNVEKGYLESTFGNHDRAAGRVQFLLTPGPDFDARLSIEMAPTTGEAFNGKTVYTPTPTRYADGSVNTLSSDASTRLARRWFRQLSSYDYQRDYLYGGNTVNLDHQTPTYTDTKGISAELNWRVAGHTLTSITAYKDFRFQVRNDEGTPFDITKRGGGHVDKFEQISQEFRLTSELGGFVDYQTGVLLLKSSNRYDSNAGFGSDAGAWFASNSQYNTLDANSNGRYLLENSLNELQVSPLQKIETQSAAIFGQANWHLTEPLTLTTGLRFTHEDRDNRTSRLIINEGYGAELNPVAVNGVQLGGFSSNNTTGELSGTNSTAQLNVADFVANKYFGTAITATPGQAYASLTAAQKRQVAAAKAIRRTNIGVLWAETKAKGFRETQPTLLLSPSYKVNENLTTYFSAQYGEKAGIAQITNGYSNPVKPEKTTSFELGFKSTLLDRTLVLNANIFRTNIRDYQQAVQVYDEYTTNLNNDGTTYYTSATGNVPKVRVNGVEIDATYSGIRYTTLRFSGAYNDAVYKSFPNAGKAAEVNNIAAPYVDLSGKNLPGAAKYTFSVGAEYRRPVLGDKEFHTSFNTYYTSKFNSDNTLSSYGWIDAHSTTDFSIGLGRRDKSYDVTLLVKNLFDDDTPLAKTWNTYVPAPPRWVGIVFSGKL</sequence>
<feature type="signal peptide" evidence="15">
    <location>
        <begin position="1"/>
        <end position="42"/>
    </location>
</feature>
<dbReference type="PANTHER" id="PTHR32552">
    <property type="entry name" value="FERRICHROME IRON RECEPTOR-RELATED"/>
    <property type="match status" value="1"/>
</dbReference>
<reference evidence="18 19" key="1">
    <citation type="journal article" date="2006" name="Nat. Biotechnol.">
        <title>Complete genome of the mutualistic, N2-fixing grass endophyte Azoarcus sp. strain BH72.</title>
        <authorList>
            <person name="Krause A."/>
            <person name="Ramakumar A."/>
            <person name="Bartels D."/>
            <person name="Battistoni F."/>
            <person name="Bekel T."/>
            <person name="Boch J."/>
            <person name="Boehm M."/>
            <person name="Friedrich F."/>
            <person name="Hurek T."/>
            <person name="Krause L."/>
            <person name="Linke B."/>
            <person name="McHardy A.C."/>
            <person name="Sarkar A."/>
            <person name="Schneiker S."/>
            <person name="Syed A.A."/>
            <person name="Thauer R."/>
            <person name="Vorhoelter F.-J."/>
            <person name="Weidner S."/>
            <person name="Puehler A."/>
            <person name="Reinhold-Hurek B."/>
            <person name="Kaiser O."/>
            <person name="Goesmann A."/>
        </authorList>
    </citation>
    <scope>NUCLEOTIDE SEQUENCE [LARGE SCALE GENOMIC DNA]</scope>
    <source>
        <strain evidence="18 19">BH72</strain>
    </source>
</reference>
<keyword evidence="10 11" id="KW-0998">Cell outer membrane</keyword>
<proteinExistence type="inferred from homology"/>
<dbReference type="Proteomes" id="UP000002588">
    <property type="component" value="Chromosome"/>
</dbReference>
<keyword evidence="6" id="KW-0408">Iron</keyword>
<keyword evidence="7" id="KW-0406">Ion transport</keyword>
<evidence type="ECO:0000256" key="7">
    <source>
        <dbReference type="ARBA" id="ARBA00023065"/>
    </source>
</evidence>